<protein>
    <submittedName>
        <fullName evidence="3">Amidohydrolase</fullName>
    </submittedName>
</protein>
<keyword evidence="3" id="KW-0378">Hydrolase</keyword>
<feature type="binding site" evidence="1">
    <location>
        <position position="90"/>
    </location>
    <ligand>
        <name>Mn(2+)</name>
        <dbReference type="ChEBI" id="CHEBI:29035"/>
        <label>2</label>
    </ligand>
</feature>
<dbReference type="AlphaFoldDB" id="A0A7Z7LHM6"/>
<dbReference type="Pfam" id="PF07687">
    <property type="entry name" value="M20_dimer"/>
    <property type="match status" value="1"/>
</dbReference>
<evidence type="ECO:0000256" key="1">
    <source>
        <dbReference type="PIRSR" id="PIRSR005962-1"/>
    </source>
</evidence>
<comment type="cofactor">
    <cofactor evidence="1">
        <name>Mn(2+)</name>
        <dbReference type="ChEBI" id="CHEBI:29035"/>
    </cofactor>
    <text evidence="1">The Mn(2+) ion enhances activity.</text>
</comment>
<feature type="domain" description="Peptidase M20 dimerisation" evidence="2">
    <location>
        <begin position="171"/>
        <end position="253"/>
    </location>
</feature>
<dbReference type="RefSeq" id="WP_169700371.1">
    <property type="nucleotide sequence ID" value="NZ_LS974202.1"/>
</dbReference>
<feature type="binding site" evidence="1">
    <location>
        <position position="88"/>
    </location>
    <ligand>
        <name>Mn(2+)</name>
        <dbReference type="ChEBI" id="CHEBI:29035"/>
        <label>2</label>
    </ligand>
</feature>
<dbReference type="Gene3D" id="3.40.630.10">
    <property type="entry name" value="Zn peptidases"/>
    <property type="match status" value="1"/>
</dbReference>
<proteinExistence type="predicted"/>
<dbReference type="Pfam" id="PF01546">
    <property type="entry name" value="Peptidase_M20"/>
    <property type="match status" value="1"/>
</dbReference>
<keyword evidence="1" id="KW-0479">Metal-binding</keyword>
<dbReference type="SUPFAM" id="SSF53187">
    <property type="entry name" value="Zn-dependent exopeptidases"/>
    <property type="match status" value="1"/>
</dbReference>
<dbReference type="GO" id="GO:0046872">
    <property type="term" value="F:metal ion binding"/>
    <property type="evidence" value="ECO:0007669"/>
    <property type="project" value="UniProtKB-KW"/>
</dbReference>
<dbReference type="PIRSF" id="PIRSF005962">
    <property type="entry name" value="Pept_M20D_amidohydro"/>
    <property type="match status" value="1"/>
</dbReference>
<evidence type="ECO:0000313" key="4">
    <source>
        <dbReference type="Proteomes" id="UP000250796"/>
    </source>
</evidence>
<dbReference type="CDD" id="cd03886">
    <property type="entry name" value="M20_Acy1"/>
    <property type="match status" value="1"/>
</dbReference>
<gene>
    <name evidence="3" type="ORF">MESINF_2636</name>
</gene>
<dbReference type="Gene3D" id="3.30.70.360">
    <property type="match status" value="1"/>
</dbReference>
<dbReference type="SUPFAM" id="SSF55031">
    <property type="entry name" value="Bacterial exopeptidase dimerisation domain"/>
    <property type="match status" value="1"/>
</dbReference>
<dbReference type="InterPro" id="IPR017439">
    <property type="entry name" value="Amidohydrolase"/>
</dbReference>
<organism evidence="3 4">
    <name type="scientific">Mesotoga infera</name>
    <dbReference type="NCBI Taxonomy" id="1236046"/>
    <lineage>
        <taxon>Bacteria</taxon>
        <taxon>Thermotogati</taxon>
        <taxon>Thermotogota</taxon>
        <taxon>Thermotogae</taxon>
        <taxon>Kosmotogales</taxon>
        <taxon>Kosmotogaceae</taxon>
        <taxon>Mesotoga</taxon>
    </lineage>
</organism>
<name>A0A7Z7LHM6_9BACT</name>
<dbReference type="NCBIfam" id="TIGR01891">
    <property type="entry name" value="amidohydrolases"/>
    <property type="match status" value="1"/>
</dbReference>
<evidence type="ECO:0000259" key="2">
    <source>
        <dbReference type="Pfam" id="PF07687"/>
    </source>
</evidence>
<feature type="binding site" evidence="1">
    <location>
        <position position="146"/>
    </location>
    <ligand>
        <name>Mn(2+)</name>
        <dbReference type="ChEBI" id="CHEBI:29035"/>
        <label>2</label>
    </ligand>
</feature>
<dbReference type="EMBL" id="LS974202">
    <property type="protein sequence ID" value="SSC14076.1"/>
    <property type="molecule type" value="Genomic_DNA"/>
</dbReference>
<dbReference type="Proteomes" id="UP000250796">
    <property type="component" value="Chromosome MESINF"/>
</dbReference>
<dbReference type="PANTHER" id="PTHR11014">
    <property type="entry name" value="PEPTIDASE M20 FAMILY MEMBER"/>
    <property type="match status" value="1"/>
</dbReference>
<reference evidence="3 4" key="1">
    <citation type="submission" date="2017-01" db="EMBL/GenBank/DDBJ databases">
        <authorList>
            <person name="Erauso G."/>
        </authorList>
    </citation>
    <scope>NUCLEOTIDE SEQUENCE [LARGE SCALE GENOMIC DNA]</scope>
    <source>
        <strain evidence="3">MESINF1</strain>
    </source>
</reference>
<dbReference type="PANTHER" id="PTHR11014:SF63">
    <property type="entry name" value="METALLOPEPTIDASE, PUTATIVE (AFU_ORTHOLOGUE AFUA_6G09600)-RELATED"/>
    <property type="match status" value="1"/>
</dbReference>
<dbReference type="InterPro" id="IPR036264">
    <property type="entry name" value="Bact_exopeptidase_dim_dom"/>
</dbReference>
<keyword evidence="1" id="KW-0464">Manganese</keyword>
<evidence type="ECO:0000313" key="3">
    <source>
        <dbReference type="EMBL" id="SSC14076.1"/>
    </source>
</evidence>
<dbReference type="KEGG" id="minf:MESINF_2636"/>
<feature type="binding site" evidence="1">
    <location>
        <position position="329"/>
    </location>
    <ligand>
        <name>Mn(2+)</name>
        <dbReference type="ChEBI" id="CHEBI:29035"/>
        <label>2</label>
    </ligand>
</feature>
<dbReference type="GO" id="GO:0016787">
    <property type="term" value="F:hydrolase activity"/>
    <property type="evidence" value="ECO:0007669"/>
    <property type="project" value="UniProtKB-KW"/>
</dbReference>
<sequence length="358" mass="40625">MNLVEVRHKLHMMPEIAFREFKTQAYIKELLTNLSISYEEVAGTGILARWESGDGPYILFRADMDALPVREETGCEFSSRNEGFMHACGHDIHMSVLLGLVERVSIYRPHVNILFLFQPAEEAGGGAKLCLKTLENYPIEEVWALHVTDEYPEGTVNTRPGVLFASAYEIDSTFEGRSAHVAFFKQGRDAVEGAMEFLRRIYESDTGEYVLRFGLIEGGRVRNVVPDSCTLYGTIRAVDVSITERVVAEIEKLGKLVADERELRYLQKVGSRYPQLVVNGDLYKKLCRLVDVNEVEMKYTGEDFAFLALRYPGLMFWLGTGREERVGLHNSKFLPSDSVIEKGVEVFWKVITDRTLSL</sequence>
<feature type="binding site" evidence="1">
    <location>
        <position position="122"/>
    </location>
    <ligand>
        <name>Mn(2+)</name>
        <dbReference type="ChEBI" id="CHEBI:29035"/>
        <label>2</label>
    </ligand>
</feature>
<dbReference type="InterPro" id="IPR011650">
    <property type="entry name" value="Peptidase_M20_dimer"/>
</dbReference>
<dbReference type="InterPro" id="IPR002933">
    <property type="entry name" value="Peptidase_M20"/>
</dbReference>
<keyword evidence="4" id="KW-1185">Reference proteome</keyword>
<accession>A0A7Z7LHM6</accession>